<keyword evidence="1" id="KW-1133">Transmembrane helix</keyword>
<keyword evidence="1" id="KW-0472">Membrane</keyword>
<dbReference type="PROSITE" id="PS51012">
    <property type="entry name" value="ABC_TM2"/>
    <property type="match status" value="1"/>
</dbReference>
<accession>A0A6J6F559</accession>
<organism evidence="3">
    <name type="scientific">freshwater metagenome</name>
    <dbReference type="NCBI Taxonomy" id="449393"/>
    <lineage>
        <taxon>unclassified sequences</taxon>
        <taxon>metagenomes</taxon>
        <taxon>ecological metagenomes</taxon>
    </lineage>
</organism>
<dbReference type="InterPro" id="IPR047817">
    <property type="entry name" value="ABC2_TM_bact-type"/>
</dbReference>
<evidence type="ECO:0000256" key="1">
    <source>
        <dbReference type="SAM" id="Phobius"/>
    </source>
</evidence>
<evidence type="ECO:0000259" key="2">
    <source>
        <dbReference type="PROSITE" id="PS51012"/>
    </source>
</evidence>
<gene>
    <name evidence="3" type="ORF">UFOPK1766_00554</name>
</gene>
<dbReference type="EMBL" id="CAEZTW010000086">
    <property type="protein sequence ID" value="CAB4582699.1"/>
    <property type="molecule type" value="Genomic_DNA"/>
</dbReference>
<feature type="domain" description="ABC transmembrane type-2" evidence="2">
    <location>
        <begin position="1"/>
        <end position="86"/>
    </location>
</feature>
<keyword evidence="1" id="KW-0812">Transmembrane</keyword>
<name>A0A6J6F559_9ZZZZ</name>
<evidence type="ECO:0000313" key="3">
    <source>
        <dbReference type="EMBL" id="CAB4582699.1"/>
    </source>
</evidence>
<reference evidence="3" key="1">
    <citation type="submission" date="2020-05" db="EMBL/GenBank/DDBJ databases">
        <authorList>
            <person name="Chiriac C."/>
            <person name="Salcher M."/>
            <person name="Ghai R."/>
            <person name="Kavagutti S V."/>
        </authorList>
    </citation>
    <scope>NUCLEOTIDE SEQUENCE</scope>
</reference>
<sequence length="89" mass="9863">MVFPLTFLSNAFAPTTGMPRPLQYVAEWNPVSTMVAGCRELFGLENQFGATAGSFPSENPLQMSVIYMILIMAIFIPLSIRKYNNAAKK</sequence>
<protein>
    <submittedName>
        <fullName evidence="3">Unannotated protein</fullName>
    </submittedName>
</protein>
<feature type="transmembrane region" description="Helical" evidence="1">
    <location>
        <begin position="61"/>
        <end position="80"/>
    </location>
</feature>
<dbReference type="AlphaFoldDB" id="A0A6J6F559"/>
<proteinExistence type="predicted"/>